<accession>A0A1W1E8I5</accession>
<evidence type="ECO:0000256" key="2">
    <source>
        <dbReference type="ARBA" id="ARBA00022801"/>
    </source>
</evidence>
<sequence>MKACVLKKTLFILLLFSVTVWALPSGIESAIGKSGIDKKDISIYIKEAGKGSCVVASLNANRLRTPASVIKVLTTYAAVLKLGFDYRWPTVFYSRGRIANGVLHGDLIIKGYGDPTLSDEDLPKIISRIKAAGIERITGDIVIDRSYFKVGSRNTSGFDNHPYSPYNAMPDAMMFNERVSTICVIPKLNSVTKKTPDQSFVVHNQLQHVNRPCRGRYSWPHVKIDDSKAVPEVWLKGKISKRCGKREICQVLTKPYQSFYYALKAALGEEGITVGGRLRLHPLPKGAKVLFTHYSASLEKIVSKTAKKSNNLYARHLLLLLGAKMYGAPATVAKGRKAVRIILRANGALGTSLPHIDNGCGLSRTSKITAKILASVLDNAYSRYGMRWMQTLSIAGRDGTIKKRFRGTVVRNRAWMKTGTLKHVKNIAGYVKSRNGRYYTAVILVNSKHARWKAAKMQDAIITWLVHYQKRGSATAQKPKAFVPETKTVHKSKPETRFAQPAPKDAHGRYYIQTGSFKHYPKAFYLQKLKKASLPYRIVPGKEFKVLTGPYATEVRAREALAKVRDSVDRGAFLTTKEKLDEEGARLY</sequence>
<proteinExistence type="inferred from homology"/>
<gene>
    <name evidence="4" type="ORF">MNB_SV-4-1078</name>
</gene>
<comment type="similarity">
    <text evidence="1">Belongs to the peptidase S13 family.</text>
</comment>
<dbReference type="InterPro" id="IPR012338">
    <property type="entry name" value="Beta-lactam/transpept-like"/>
</dbReference>
<dbReference type="SUPFAM" id="SSF110997">
    <property type="entry name" value="Sporulation related repeat"/>
    <property type="match status" value="1"/>
</dbReference>
<keyword evidence="4" id="KW-0645">Protease</keyword>
<keyword evidence="2 4" id="KW-0378">Hydrolase</keyword>
<dbReference type="NCBIfam" id="TIGR00666">
    <property type="entry name" value="PBP4"/>
    <property type="match status" value="1"/>
</dbReference>
<evidence type="ECO:0000259" key="3">
    <source>
        <dbReference type="Pfam" id="PF05036"/>
    </source>
</evidence>
<dbReference type="Pfam" id="PF05036">
    <property type="entry name" value="SPOR"/>
    <property type="match status" value="1"/>
</dbReference>
<dbReference type="Gene3D" id="3.50.80.20">
    <property type="entry name" value="D-Ala-D-Ala carboxypeptidase C, peptidase S13"/>
    <property type="match status" value="1"/>
</dbReference>
<protein>
    <submittedName>
        <fullName evidence="4">D-alanyl-D-alanine carboxypeptidase</fullName>
        <ecNumber evidence="4">3.4.16.4</ecNumber>
    </submittedName>
</protein>
<dbReference type="InterPro" id="IPR036680">
    <property type="entry name" value="SPOR-like_sf"/>
</dbReference>
<evidence type="ECO:0000313" key="4">
    <source>
        <dbReference type="EMBL" id="SFV90240.1"/>
    </source>
</evidence>
<dbReference type="GO" id="GO:0006508">
    <property type="term" value="P:proteolysis"/>
    <property type="evidence" value="ECO:0007669"/>
    <property type="project" value="InterPro"/>
</dbReference>
<feature type="domain" description="SPOR" evidence="3">
    <location>
        <begin position="506"/>
        <end position="567"/>
    </location>
</feature>
<organism evidence="4">
    <name type="scientific">hydrothermal vent metagenome</name>
    <dbReference type="NCBI Taxonomy" id="652676"/>
    <lineage>
        <taxon>unclassified sequences</taxon>
        <taxon>metagenomes</taxon>
        <taxon>ecological metagenomes</taxon>
    </lineage>
</organism>
<dbReference type="PANTHER" id="PTHR30023:SF0">
    <property type="entry name" value="PENICILLIN-SENSITIVE CARBOXYPEPTIDASE A"/>
    <property type="match status" value="1"/>
</dbReference>
<name>A0A1W1E8I5_9ZZZZ</name>
<keyword evidence="4" id="KW-0121">Carboxypeptidase</keyword>
<dbReference type="Pfam" id="PF02113">
    <property type="entry name" value="Peptidase_S13"/>
    <property type="match status" value="1"/>
</dbReference>
<dbReference type="GO" id="GO:0009002">
    <property type="term" value="F:serine-type D-Ala-D-Ala carboxypeptidase activity"/>
    <property type="evidence" value="ECO:0007669"/>
    <property type="project" value="UniProtKB-EC"/>
</dbReference>
<dbReference type="PANTHER" id="PTHR30023">
    <property type="entry name" value="D-ALANYL-D-ALANINE CARBOXYPEPTIDASE"/>
    <property type="match status" value="1"/>
</dbReference>
<dbReference type="SUPFAM" id="SSF56601">
    <property type="entry name" value="beta-lactamase/transpeptidase-like"/>
    <property type="match status" value="1"/>
</dbReference>
<dbReference type="GO" id="GO:0042834">
    <property type="term" value="F:peptidoglycan binding"/>
    <property type="evidence" value="ECO:0007669"/>
    <property type="project" value="InterPro"/>
</dbReference>
<dbReference type="InterPro" id="IPR000667">
    <property type="entry name" value="Peptidase_S13"/>
</dbReference>
<dbReference type="AlphaFoldDB" id="A0A1W1E8I5"/>
<dbReference type="PRINTS" id="PR00922">
    <property type="entry name" value="DADACBPTASE3"/>
</dbReference>
<dbReference type="EMBL" id="FPIB01000012">
    <property type="protein sequence ID" value="SFV90240.1"/>
    <property type="molecule type" value="Genomic_DNA"/>
</dbReference>
<dbReference type="GO" id="GO:0000270">
    <property type="term" value="P:peptidoglycan metabolic process"/>
    <property type="evidence" value="ECO:0007669"/>
    <property type="project" value="TreeGrafter"/>
</dbReference>
<dbReference type="InterPro" id="IPR007730">
    <property type="entry name" value="SPOR-like_dom"/>
</dbReference>
<evidence type="ECO:0000256" key="1">
    <source>
        <dbReference type="ARBA" id="ARBA00006096"/>
    </source>
</evidence>
<dbReference type="EC" id="3.4.16.4" evidence="4"/>
<reference evidence="4" key="1">
    <citation type="submission" date="2016-10" db="EMBL/GenBank/DDBJ databases">
        <authorList>
            <person name="de Groot N.N."/>
        </authorList>
    </citation>
    <scope>NUCLEOTIDE SEQUENCE</scope>
</reference>
<dbReference type="Gene3D" id="3.40.710.10">
    <property type="entry name" value="DD-peptidase/beta-lactamase superfamily"/>
    <property type="match status" value="1"/>
</dbReference>